<sequence>MTSNRRAMDVVRIASADILKRMESYEAVTPPQGELRDWIKYRLLRPSLPDGELELALQVFRNHTAITDDQLEEIFNLEPYDIDSGVPPPATEFAFYLVSVTVPVKIVQDFLLQIILANDKNGDSDSVFEEWETMFALQAVDGANCHVRYIGRCRLSCNTPERRFKNIFGEVSTRPVSWFVHFLETHFSADQLHDRIKLYEFVGARLPLGSTRRQGDQVEKQLIAAFDIRLLLNAQTAGHHHFYWRPNDYQRQAFENVKTCFYQSMATLARFPECDINKWLACLRDIHDATDDVMNMLIQQARHTTFGDSTIAVIIGSGLSNVASSNLQPFFQSKTRSSKATRMILNSLIDVEEGPRSNPTVLRSEYFLPLVNLMPFGADVGSFDQNLAQLIEYLHITRPLICITMSSYSSSCARSNFCHRYGLPRQHYLDHVGVATLQHYAGDTYFSDPASIHPPKGYKTIIIPHLHPDVEKFDRRPRSLCTVSYYTWAITFFWMHTAQRLVLELGSELDHDSLCDLLYQRCAHDAPYLPEEARELYQELENAKKELSSHWARRRLNIHNEPMDPHVAAALALAESEAKSLGATQRMETIGRAVGRPRSKERQHQVALLWKKQYPDLFVHIPSSDRDAWFKWANGVPQDRFYSLSALACRSHICAATGDDHPLKKLIKDFGPEGCEDNDWMEDEDQVRAALSRRSRYMLDGLEGNALIEHMRQLSESRWMRDRLPFYPLLEGSQVKITRNGSLVLRWMDDNMQGKEGRNVIIEMRCFDWIPLELRGEEEMFTLRFLATGLGLQVNKDVGSDAIRGDFITRQGFSRNEATALIRQQAGFGLHRYAVDLDRLWTSERARIENTTPIQPMILDQELQGRSALMCGDHPSKFTSPCNPQDAVYLLHQWLLNDYPEQGGIVTTLNPYKIYTLRARLPDTTPFEEYIVTHHRSHPFADFWLNLIHNLGNTKNASEILRLNIAAIRQDVTVTRKQTRLRQGNAGVEFRLIKFGRPKQ</sequence>
<organism evidence="1 2">
    <name type="scientific">Lichtheimia corymbifera JMRC:FSU:9682</name>
    <dbReference type="NCBI Taxonomy" id="1263082"/>
    <lineage>
        <taxon>Eukaryota</taxon>
        <taxon>Fungi</taxon>
        <taxon>Fungi incertae sedis</taxon>
        <taxon>Mucoromycota</taxon>
        <taxon>Mucoromycotina</taxon>
        <taxon>Mucoromycetes</taxon>
        <taxon>Mucorales</taxon>
        <taxon>Lichtheimiaceae</taxon>
        <taxon>Lichtheimia</taxon>
    </lineage>
</organism>
<evidence type="ECO:0000313" key="1">
    <source>
        <dbReference type="EMBL" id="CDH50125.1"/>
    </source>
</evidence>
<dbReference type="AlphaFoldDB" id="A0A068RK78"/>
<dbReference type="Proteomes" id="UP000027586">
    <property type="component" value="Unassembled WGS sequence"/>
</dbReference>
<evidence type="ECO:0000313" key="2">
    <source>
        <dbReference type="Proteomes" id="UP000027586"/>
    </source>
</evidence>
<protein>
    <submittedName>
        <fullName evidence="1">Uncharacterized protein</fullName>
    </submittedName>
</protein>
<gene>
    <name evidence="1" type="ORF">LCOR_01847.1</name>
</gene>
<dbReference type="VEuPathDB" id="FungiDB:LCOR_01847.1"/>
<dbReference type="STRING" id="1263082.A0A068RK78"/>
<dbReference type="OrthoDB" id="2126195at2759"/>
<comment type="caution">
    <text evidence="1">The sequence shown here is derived from an EMBL/GenBank/DDBJ whole genome shotgun (WGS) entry which is preliminary data.</text>
</comment>
<keyword evidence="2" id="KW-1185">Reference proteome</keyword>
<name>A0A068RK78_9FUNG</name>
<accession>A0A068RK78</accession>
<reference evidence="1" key="1">
    <citation type="submission" date="2013-08" db="EMBL/GenBank/DDBJ databases">
        <title>Gene expansion shapes genome architecture in the human pathogen Lichtheimia corymbifera: an evolutionary genomics analysis in the ancient terrestrial Mucorales (Mucoromycotina).</title>
        <authorList>
            <person name="Schwartze V.U."/>
            <person name="Winter S."/>
            <person name="Shelest E."/>
            <person name="Marcet-Houben M."/>
            <person name="Horn F."/>
            <person name="Wehner S."/>
            <person name="Hoffmann K."/>
            <person name="Riege K."/>
            <person name="Sammeth M."/>
            <person name="Nowrousian M."/>
            <person name="Valiante V."/>
            <person name="Linde J."/>
            <person name="Jacobsen I.D."/>
            <person name="Marz M."/>
            <person name="Brakhage A.A."/>
            <person name="Gabaldon T."/>
            <person name="Bocker S."/>
            <person name="Voigt K."/>
        </authorList>
    </citation>
    <scope>NUCLEOTIDE SEQUENCE [LARGE SCALE GENOMIC DNA]</scope>
    <source>
        <strain evidence="1">FSU 9682</strain>
    </source>
</reference>
<proteinExistence type="predicted"/>
<dbReference type="EMBL" id="CBTN010000005">
    <property type="protein sequence ID" value="CDH50125.1"/>
    <property type="molecule type" value="Genomic_DNA"/>
</dbReference>